<feature type="region of interest" description="Disordered" evidence="2">
    <location>
        <begin position="1"/>
        <end position="20"/>
    </location>
</feature>
<evidence type="ECO:0000256" key="1">
    <source>
        <dbReference type="SAM" id="Coils"/>
    </source>
</evidence>
<evidence type="ECO:0000256" key="2">
    <source>
        <dbReference type="SAM" id="MobiDB-lite"/>
    </source>
</evidence>
<accession>A0A1I2D9D1</accession>
<gene>
    <name evidence="3" type="ORF">SAMN04515678_11617</name>
</gene>
<dbReference type="RefSeq" id="WP_149758147.1">
    <property type="nucleotide sequence ID" value="NZ_FOMS01000016.1"/>
</dbReference>
<sequence>MMSGISGGGAPQVPQMQTGVLDRQAEFNQEAQAAAEAARRELDAQIQAMDGQGAASNAYRMAQILGAPPEQLQMLKSG</sequence>
<dbReference type="EMBL" id="FOMS01000016">
    <property type="protein sequence ID" value="SFE77104.1"/>
    <property type="molecule type" value="Genomic_DNA"/>
</dbReference>
<organism evidence="3 4">
    <name type="scientific">Roseivivax sediminis</name>
    <dbReference type="NCBI Taxonomy" id="936889"/>
    <lineage>
        <taxon>Bacteria</taxon>
        <taxon>Pseudomonadati</taxon>
        <taxon>Pseudomonadota</taxon>
        <taxon>Alphaproteobacteria</taxon>
        <taxon>Rhodobacterales</taxon>
        <taxon>Roseobacteraceae</taxon>
        <taxon>Roseivivax</taxon>
    </lineage>
</organism>
<feature type="coiled-coil region" evidence="1">
    <location>
        <begin position="21"/>
        <end position="48"/>
    </location>
</feature>
<reference evidence="3 4" key="1">
    <citation type="submission" date="2016-10" db="EMBL/GenBank/DDBJ databases">
        <authorList>
            <person name="Varghese N."/>
            <person name="Submissions S."/>
        </authorList>
    </citation>
    <scope>NUCLEOTIDE SEQUENCE [LARGE SCALE GENOMIC DNA]</scope>
    <source>
        <strain evidence="4">YIM D21,KCTC 23444,ACCC 10710</strain>
    </source>
</reference>
<dbReference type="AlphaFoldDB" id="A0A1I2D9D1"/>
<keyword evidence="1" id="KW-0175">Coiled coil</keyword>
<keyword evidence="4" id="KW-1185">Reference proteome</keyword>
<dbReference type="OrthoDB" id="9928848at2"/>
<feature type="compositionally biased region" description="Gly residues" evidence="2">
    <location>
        <begin position="1"/>
        <end position="10"/>
    </location>
</feature>
<evidence type="ECO:0000313" key="3">
    <source>
        <dbReference type="EMBL" id="SFE77104.1"/>
    </source>
</evidence>
<name>A0A1I2D9D1_9RHOB</name>
<evidence type="ECO:0000313" key="4">
    <source>
        <dbReference type="Proteomes" id="UP000325289"/>
    </source>
</evidence>
<proteinExistence type="predicted"/>
<dbReference type="Proteomes" id="UP000325289">
    <property type="component" value="Unassembled WGS sequence"/>
</dbReference>
<protein>
    <submittedName>
        <fullName evidence="3">Uncharacterized protein</fullName>
    </submittedName>
</protein>